<name>A0A9P4WDK8_CURKU</name>
<dbReference type="Gene3D" id="2.60.120.260">
    <property type="entry name" value="Galactose-binding domain-like"/>
    <property type="match status" value="1"/>
</dbReference>
<accession>A0A9P4WDK8</accession>
<dbReference type="Pfam" id="PF08530">
    <property type="entry name" value="PepX_C"/>
    <property type="match status" value="1"/>
</dbReference>
<dbReference type="AlphaFoldDB" id="A0A9P4WDK8"/>
<dbReference type="GO" id="GO:0008239">
    <property type="term" value="F:dipeptidyl-peptidase activity"/>
    <property type="evidence" value="ECO:0007669"/>
    <property type="project" value="InterPro"/>
</dbReference>
<dbReference type="InterPro" id="IPR013736">
    <property type="entry name" value="Xaa-Pro_dipept_C"/>
</dbReference>
<dbReference type="SUPFAM" id="SSF53474">
    <property type="entry name" value="alpha/beta-Hydrolases"/>
    <property type="match status" value="1"/>
</dbReference>
<keyword evidence="4" id="KW-1185">Reference proteome</keyword>
<dbReference type="PANTHER" id="PTHR43056:SF10">
    <property type="entry name" value="COCE_NOND FAMILY, PUTATIVE (AFU_ORTHOLOGUE AFUA_7G00600)-RELATED"/>
    <property type="match status" value="1"/>
</dbReference>
<dbReference type="PANTHER" id="PTHR43056">
    <property type="entry name" value="PEPTIDASE S9 PROLYL OLIGOPEPTIDASE"/>
    <property type="match status" value="1"/>
</dbReference>
<dbReference type="EMBL" id="SWKU01000004">
    <property type="protein sequence ID" value="KAF3007583.1"/>
    <property type="molecule type" value="Genomic_DNA"/>
</dbReference>
<feature type="domain" description="Xaa-Pro dipeptidyl-peptidase C-terminal" evidence="2">
    <location>
        <begin position="330"/>
        <end position="567"/>
    </location>
</feature>
<dbReference type="SUPFAM" id="SSF49785">
    <property type="entry name" value="Galactose-binding domain-like"/>
    <property type="match status" value="1"/>
</dbReference>
<protein>
    <recommendedName>
        <fullName evidence="2">Xaa-Pro dipeptidyl-peptidase C-terminal domain-containing protein</fullName>
    </recommendedName>
</protein>
<dbReference type="InterPro" id="IPR029058">
    <property type="entry name" value="AB_hydrolase_fold"/>
</dbReference>
<evidence type="ECO:0000259" key="2">
    <source>
        <dbReference type="SMART" id="SM00939"/>
    </source>
</evidence>
<dbReference type="InterPro" id="IPR005674">
    <property type="entry name" value="CocE/Ser_esterase"/>
</dbReference>
<keyword evidence="1" id="KW-0378">Hydrolase</keyword>
<reference evidence="3" key="1">
    <citation type="submission" date="2019-04" db="EMBL/GenBank/DDBJ databases">
        <title>Sequencing of skin fungus with MAO and IRED activity.</title>
        <authorList>
            <person name="Marsaioli A.J."/>
            <person name="Bonatto J.M.C."/>
            <person name="Reis Junior O."/>
        </authorList>
    </citation>
    <scope>NUCLEOTIDE SEQUENCE</scope>
    <source>
        <strain evidence="3">30M1</strain>
    </source>
</reference>
<dbReference type="InterPro" id="IPR050585">
    <property type="entry name" value="Xaa-Pro_dipeptidyl-ppase/CocE"/>
</dbReference>
<dbReference type="Gene3D" id="3.40.50.1820">
    <property type="entry name" value="alpha/beta hydrolase"/>
    <property type="match status" value="1"/>
</dbReference>
<dbReference type="InterPro" id="IPR008979">
    <property type="entry name" value="Galactose-bd-like_sf"/>
</dbReference>
<comment type="caution">
    <text evidence="3">The sequence shown here is derived from an EMBL/GenBank/DDBJ whole genome shotgun (WGS) entry which is preliminary data.</text>
</comment>
<gene>
    <name evidence="3" type="ORF">E8E13_007468</name>
</gene>
<dbReference type="Gene3D" id="1.10.3020.20">
    <property type="match status" value="1"/>
</dbReference>
<evidence type="ECO:0000313" key="3">
    <source>
        <dbReference type="EMBL" id="KAF3007583.1"/>
    </source>
</evidence>
<dbReference type="OrthoDB" id="416441at2759"/>
<proteinExistence type="predicted"/>
<sequence>MSFPHPGSFVTVPRRATEETIRDGYKRIKDVYIPTRDGCELCANVYLPTNEDVKKFPVLLTLGPYGKDIHFADFGKPETDMYANMAKNITPLGPDACFETPDPIVWCKDQGYAVVRVDVRGSGGSPGVLDPFGIGLSMLIDDDSEGRDCYDVVEWAGTQEWSSGKVAMCGISYYGMACYWAAMQQPPHLSAIVPYEALTDKYGDIVRQGGVWHSGFQKHWFNNIVVPQQYGKLEGLSEEQLLKQRFDYNALATNWVWRSEGPWPIFDRVRDLSKIKVPMLTAGNWMDSEVHLPGNPTSFERATSEWKFLEMHTGNHLAAYYEADQVQRQIEFLDFFLKGKTENGLKGSPRIDLLIRKGTENFYRAESSWPPKDASQTPLYLAPNESLSFEQYKASSPDDAISYAGLTGANFFQTVPLKENLEILGFPHLDLTVSTDAKDMDLFIYFYIISPQGEKLVFRGNHDEPAVSFLRSWFRLSHRTLSTKSTSDRPVLDQHEPAAVGVNKWYNVKVPVVCTSMIVEPGHRLAIAVRASDEEEIIPPMRHIGPDRPETIFSGTNRIKFGGTLVLPTVKRA</sequence>
<organism evidence="3 4">
    <name type="scientific">Curvularia kusanoi</name>
    <name type="common">Cochliobolus kusanoi</name>
    <dbReference type="NCBI Taxonomy" id="90978"/>
    <lineage>
        <taxon>Eukaryota</taxon>
        <taxon>Fungi</taxon>
        <taxon>Dikarya</taxon>
        <taxon>Ascomycota</taxon>
        <taxon>Pezizomycotina</taxon>
        <taxon>Dothideomycetes</taxon>
        <taxon>Pleosporomycetidae</taxon>
        <taxon>Pleosporales</taxon>
        <taxon>Pleosporineae</taxon>
        <taxon>Pleosporaceae</taxon>
        <taxon>Curvularia</taxon>
    </lineage>
</organism>
<dbReference type="SMART" id="SM00939">
    <property type="entry name" value="PepX_C"/>
    <property type="match status" value="1"/>
</dbReference>
<dbReference type="Proteomes" id="UP000801428">
    <property type="component" value="Unassembled WGS sequence"/>
</dbReference>
<dbReference type="InterPro" id="IPR000383">
    <property type="entry name" value="Xaa-Pro-like_dom"/>
</dbReference>
<dbReference type="NCBIfam" id="TIGR00976">
    <property type="entry name" value="CocE_NonD"/>
    <property type="match status" value="1"/>
</dbReference>
<evidence type="ECO:0000256" key="1">
    <source>
        <dbReference type="ARBA" id="ARBA00022801"/>
    </source>
</evidence>
<dbReference type="Pfam" id="PF02129">
    <property type="entry name" value="Peptidase_S15"/>
    <property type="match status" value="1"/>
</dbReference>
<evidence type="ECO:0000313" key="4">
    <source>
        <dbReference type="Proteomes" id="UP000801428"/>
    </source>
</evidence>